<dbReference type="GO" id="GO:0016787">
    <property type="term" value="F:hydrolase activity"/>
    <property type="evidence" value="ECO:0007669"/>
    <property type="project" value="UniProtKB-KW"/>
</dbReference>
<dbReference type="EMBL" id="CDSF01000002">
    <property type="protein sequence ID" value="CEO94797.1"/>
    <property type="molecule type" value="Genomic_DNA"/>
</dbReference>
<evidence type="ECO:0000259" key="8">
    <source>
        <dbReference type="Pfam" id="PF02492"/>
    </source>
</evidence>
<dbReference type="InterPro" id="IPR036627">
    <property type="entry name" value="CobW-likC_sf"/>
</dbReference>
<dbReference type="SUPFAM" id="SSF90002">
    <property type="entry name" value="Hypothetical protein YjiA, C-terminal domain"/>
    <property type="match status" value="1"/>
</dbReference>
<keyword evidence="4" id="KW-0342">GTP-binding</keyword>
<evidence type="ECO:0000313" key="10">
    <source>
        <dbReference type="EMBL" id="CEO94797.1"/>
    </source>
</evidence>
<evidence type="ECO:0008006" key="12">
    <source>
        <dbReference type="Google" id="ProtNLM"/>
    </source>
</evidence>
<dbReference type="STRING" id="37360.A0A0G4II86"/>
<evidence type="ECO:0000259" key="9">
    <source>
        <dbReference type="Pfam" id="PF07683"/>
    </source>
</evidence>
<evidence type="ECO:0000256" key="2">
    <source>
        <dbReference type="ARBA" id="ARBA00022801"/>
    </source>
</evidence>
<dbReference type="InterPro" id="IPR003495">
    <property type="entry name" value="CobW/HypB/UreG_nucleotide-bd"/>
</dbReference>
<comment type="catalytic activity">
    <reaction evidence="7">
        <text>GTP + H2O = GDP + phosphate + H(+)</text>
        <dbReference type="Rhea" id="RHEA:19669"/>
        <dbReference type="ChEBI" id="CHEBI:15377"/>
        <dbReference type="ChEBI" id="CHEBI:15378"/>
        <dbReference type="ChEBI" id="CHEBI:37565"/>
        <dbReference type="ChEBI" id="CHEBI:43474"/>
        <dbReference type="ChEBI" id="CHEBI:58189"/>
    </reaction>
    <physiologicalReaction direction="left-to-right" evidence="7">
        <dbReference type="Rhea" id="RHEA:19670"/>
    </physiologicalReaction>
</comment>
<dbReference type="GO" id="GO:0005737">
    <property type="term" value="C:cytoplasm"/>
    <property type="evidence" value="ECO:0007669"/>
    <property type="project" value="TreeGrafter"/>
</dbReference>
<evidence type="ECO:0000256" key="3">
    <source>
        <dbReference type="ARBA" id="ARBA00022833"/>
    </source>
</evidence>
<evidence type="ECO:0000256" key="5">
    <source>
        <dbReference type="ARBA" id="ARBA00023186"/>
    </source>
</evidence>
<feature type="domain" description="CobW C-terminal" evidence="9">
    <location>
        <begin position="250"/>
        <end position="339"/>
    </location>
</feature>
<sequence length="344" mass="37598">MTSGGAVDGSVPLTVVGGWLGSGKTTLVNAMMSMLAEQGHRVALIQNEFSEAGMDPTVTDADSGQVFDNLIELAKGCVCCTVKSDLLGALQKLVDLNRFTYYILECSGLADPGRIASIFWVDEELEIPIHLDAILTVVDAAHCLDQLSASEGHCLERQIAYADRIIVNKTDLISSETKRASLLKRLSEINVMVPIRSCERAQGLQLPDLTGLNAYATSSAELLERQLSVPASCSHDHSIGAVVLGPFVDVRVDQNALTRWLAEILWDEDDEAVYGWTIFRVKGVVPGDNGRRVHVQAVQKLFDTDEGAPWDPSTKPFVKFVVIGRNLKQDLLESGLRQCFTERQ</sequence>
<comment type="similarity">
    <text evidence="6">Belongs to the SIMIBI class G3E GTPase family. ZNG1 subfamily.</text>
</comment>
<dbReference type="Gene3D" id="3.40.50.300">
    <property type="entry name" value="P-loop containing nucleotide triphosphate hydrolases"/>
    <property type="match status" value="1"/>
</dbReference>
<protein>
    <recommendedName>
        <fullName evidence="12">CobW C-terminal domain-containing protein</fullName>
    </recommendedName>
</protein>
<keyword evidence="5" id="KW-0143">Chaperone</keyword>
<keyword evidence="3" id="KW-0862">Zinc</keyword>
<name>A0A0G4II86_PLABS</name>
<keyword evidence="1" id="KW-0547">Nucleotide-binding</keyword>
<evidence type="ECO:0000313" key="11">
    <source>
        <dbReference type="Proteomes" id="UP000039324"/>
    </source>
</evidence>
<dbReference type="Pfam" id="PF07683">
    <property type="entry name" value="CobW_C"/>
    <property type="match status" value="1"/>
</dbReference>
<dbReference type="PANTHER" id="PTHR13748:SF31">
    <property type="entry name" value="ZINC-REGULATED GTPASE METALLOPROTEIN ACTIVATOR 1A-RELATED"/>
    <property type="match status" value="1"/>
</dbReference>
<organism evidence="10 11">
    <name type="scientific">Plasmodiophora brassicae</name>
    <name type="common">Clubroot disease agent</name>
    <dbReference type="NCBI Taxonomy" id="37360"/>
    <lineage>
        <taxon>Eukaryota</taxon>
        <taxon>Sar</taxon>
        <taxon>Rhizaria</taxon>
        <taxon>Endomyxa</taxon>
        <taxon>Phytomyxea</taxon>
        <taxon>Plasmodiophorida</taxon>
        <taxon>Plasmodiophoridae</taxon>
        <taxon>Plasmodiophora</taxon>
    </lineage>
</organism>
<dbReference type="OMA" id="HSQGFET"/>
<dbReference type="CDD" id="cd03112">
    <property type="entry name" value="CobW-like"/>
    <property type="match status" value="1"/>
</dbReference>
<dbReference type="OrthoDB" id="258627at2759"/>
<feature type="domain" description="CobW/HypB/UreG nucleotide-binding" evidence="8">
    <location>
        <begin position="12"/>
        <end position="194"/>
    </location>
</feature>
<dbReference type="InterPro" id="IPR051316">
    <property type="entry name" value="Zinc-reg_GTPase_activator"/>
</dbReference>
<evidence type="ECO:0000256" key="6">
    <source>
        <dbReference type="ARBA" id="ARBA00034320"/>
    </source>
</evidence>
<dbReference type="Proteomes" id="UP000039324">
    <property type="component" value="Unassembled WGS sequence"/>
</dbReference>
<dbReference type="PANTHER" id="PTHR13748">
    <property type="entry name" value="COBW-RELATED"/>
    <property type="match status" value="1"/>
</dbReference>
<dbReference type="InterPro" id="IPR011629">
    <property type="entry name" value="CobW-like_C"/>
</dbReference>
<reference evidence="10 11" key="1">
    <citation type="submission" date="2015-02" db="EMBL/GenBank/DDBJ databases">
        <authorList>
            <person name="Chooi Y.-H."/>
        </authorList>
    </citation>
    <scope>NUCLEOTIDE SEQUENCE [LARGE SCALE GENOMIC DNA]</scope>
    <source>
        <strain evidence="10">E3</strain>
    </source>
</reference>
<evidence type="ECO:0000256" key="4">
    <source>
        <dbReference type="ARBA" id="ARBA00023134"/>
    </source>
</evidence>
<evidence type="ECO:0000256" key="1">
    <source>
        <dbReference type="ARBA" id="ARBA00022741"/>
    </source>
</evidence>
<dbReference type="GO" id="GO:0005525">
    <property type="term" value="F:GTP binding"/>
    <property type="evidence" value="ECO:0007669"/>
    <property type="project" value="UniProtKB-KW"/>
</dbReference>
<dbReference type="Pfam" id="PF02492">
    <property type="entry name" value="cobW"/>
    <property type="match status" value="1"/>
</dbReference>
<gene>
    <name evidence="10" type="ORF">PBRA_003610</name>
</gene>
<keyword evidence="11" id="KW-1185">Reference proteome</keyword>
<dbReference type="InterPro" id="IPR027417">
    <property type="entry name" value="P-loop_NTPase"/>
</dbReference>
<accession>A0A0G4II86</accession>
<proteinExistence type="inferred from homology"/>
<dbReference type="AlphaFoldDB" id="A0A0G4II86"/>
<dbReference type="SUPFAM" id="SSF52540">
    <property type="entry name" value="P-loop containing nucleoside triphosphate hydrolases"/>
    <property type="match status" value="1"/>
</dbReference>
<evidence type="ECO:0000256" key="7">
    <source>
        <dbReference type="ARBA" id="ARBA00049117"/>
    </source>
</evidence>
<dbReference type="Gene3D" id="3.30.1220.10">
    <property type="entry name" value="CobW-like, C-terminal domain"/>
    <property type="match status" value="1"/>
</dbReference>
<keyword evidence="2" id="KW-0378">Hydrolase</keyword>